<dbReference type="InterPro" id="IPR044679">
    <property type="entry name" value="PWWP2-like"/>
</dbReference>
<sequence length="861" mass="94204">MGSSSDNPNSNNNNTTTKAIDASVGALVWVRRRNGSWWPGRIVGLDEISEGSLVSPRSGTPVKLLGREDASVRGLVVYEVVKLEADEISIFVQTKMLAQKFYCPLASGYLLDWYNLEKSKRVKAFRCGEYDECIEKAKASAANGNKRVVKYARREDAILHALEIENARLGKDQLDFFSRSDNLGEEHGSSAKESSMSFSGKEDGDMTDGDSDSEDNSNAIADSDSRLDSDSGSHSDLAPELSQSGTSSEEPNHLGACKVQSLPGKRRRTPNDSEDDGTEGIKRMRGLEDLGIGVGDSNIGNCMPNFSPVNGSKGYNSLLKRKRSQVANANELLKRKNRHRPLTKVLESTTMVCVPVICDQIPSSSSSPLPGLSDSKISGLESNESRKDCSIAINNNSDNTGVSCENAGSLKSSEHVYDAPLINHNLKKEKDISSVSGLTENDSADRLFDVPFVGEEKHSTGISPMSCSSGRQQIGGLGKQSSQSRQAEAVLFKNEACNESGSTSLAVNCVYNNIGQRIEKGTSKWQSKGKRNSRHTSKNKNQDSRKDPDMDDEPNVFLAGMEHLDEFCQGPGQEVDCSGGKSQPFTEDHGDAVRDWSKSFPQGDLSMKGLTVSVPQRSLPYRQSRFTVNSRYQTSDFSGRNFSSGSKLFDVDIKVQRNYRQQHVPLVSLMSKLNGKAIVGHPLTIENLQDGYSDLLLGSNEGDTVHVTEIETPKLGYAAMRNLEAGRIPARHMTMKPLSSPSKSHKLRKCGLLSKKIRKLSSLTGKKVEDRKLVVEKSKGPAVTCIPLKLVFSRINEAVNGSARQTHCAFTSSNSFSWGTRFSAYSNDARFVASVLHPEGRGEGRIPRYKPVTIVEMNRQD</sequence>
<proteinExistence type="predicted"/>
<dbReference type="Proteomes" id="UP000886885">
    <property type="component" value="Chromosome 1D"/>
</dbReference>
<protein>
    <recommendedName>
        <fullName evidence="2">PWWP domain-containing protein</fullName>
    </recommendedName>
</protein>
<feature type="compositionally biased region" description="Acidic residues" evidence="1">
    <location>
        <begin position="205"/>
        <end position="215"/>
    </location>
</feature>
<evidence type="ECO:0000313" key="4">
    <source>
        <dbReference type="Proteomes" id="UP000886885"/>
    </source>
</evidence>
<dbReference type="Pfam" id="PF00855">
    <property type="entry name" value="PWWP"/>
    <property type="match status" value="1"/>
</dbReference>
<evidence type="ECO:0000313" key="3">
    <source>
        <dbReference type="EMBL" id="KAG6789014.1"/>
    </source>
</evidence>
<gene>
    <name evidence="3" type="ORF">POTOM_005094</name>
</gene>
<feature type="domain" description="PWWP" evidence="2">
    <location>
        <begin position="24"/>
        <end position="69"/>
    </location>
</feature>
<accession>A0A8X8AIK2</accession>
<evidence type="ECO:0000256" key="1">
    <source>
        <dbReference type="SAM" id="MobiDB-lite"/>
    </source>
</evidence>
<feature type="compositionally biased region" description="Basic and acidic residues" evidence="1">
    <location>
        <begin position="223"/>
        <end position="233"/>
    </location>
</feature>
<comment type="caution">
    <text evidence="3">The sequence shown here is derived from an EMBL/GenBank/DDBJ whole genome shotgun (WGS) entry which is preliminary data.</text>
</comment>
<dbReference type="PANTHER" id="PTHR33697:SF1">
    <property type="entry name" value="TUDOR_PWWP_MBT SUPERFAMILY PROTEIN"/>
    <property type="match status" value="1"/>
</dbReference>
<dbReference type="EMBL" id="JAAWWB010000002">
    <property type="protein sequence ID" value="KAG6789014.1"/>
    <property type="molecule type" value="Genomic_DNA"/>
</dbReference>
<feature type="region of interest" description="Disordered" evidence="1">
    <location>
        <begin position="180"/>
        <end position="284"/>
    </location>
</feature>
<feature type="region of interest" description="Disordered" evidence="1">
    <location>
        <begin position="521"/>
        <end position="555"/>
    </location>
</feature>
<feature type="region of interest" description="Disordered" evidence="1">
    <location>
        <begin position="459"/>
        <end position="481"/>
    </location>
</feature>
<dbReference type="CDD" id="cd05162">
    <property type="entry name" value="PWWP"/>
    <property type="match status" value="1"/>
</dbReference>
<evidence type="ECO:0000259" key="2">
    <source>
        <dbReference type="PROSITE" id="PS50812"/>
    </source>
</evidence>
<dbReference type="PROSITE" id="PS50812">
    <property type="entry name" value="PWWP"/>
    <property type="match status" value="1"/>
</dbReference>
<organism evidence="3 4">
    <name type="scientific">Populus tomentosa</name>
    <name type="common">Chinese white poplar</name>
    <dbReference type="NCBI Taxonomy" id="118781"/>
    <lineage>
        <taxon>Eukaryota</taxon>
        <taxon>Viridiplantae</taxon>
        <taxon>Streptophyta</taxon>
        <taxon>Embryophyta</taxon>
        <taxon>Tracheophyta</taxon>
        <taxon>Spermatophyta</taxon>
        <taxon>Magnoliopsida</taxon>
        <taxon>eudicotyledons</taxon>
        <taxon>Gunneridae</taxon>
        <taxon>Pentapetalae</taxon>
        <taxon>rosids</taxon>
        <taxon>fabids</taxon>
        <taxon>Malpighiales</taxon>
        <taxon>Salicaceae</taxon>
        <taxon>Saliceae</taxon>
        <taxon>Populus</taxon>
    </lineage>
</organism>
<reference evidence="3" key="1">
    <citation type="journal article" date="2020" name="bioRxiv">
        <title>Hybrid origin of Populus tomentosa Carr. identified through genome sequencing and phylogenomic analysis.</title>
        <authorList>
            <person name="An X."/>
            <person name="Gao K."/>
            <person name="Chen Z."/>
            <person name="Li J."/>
            <person name="Yang X."/>
            <person name="Yang X."/>
            <person name="Zhou J."/>
            <person name="Guo T."/>
            <person name="Zhao T."/>
            <person name="Huang S."/>
            <person name="Miao D."/>
            <person name="Khan W.U."/>
            <person name="Rao P."/>
            <person name="Ye M."/>
            <person name="Lei B."/>
            <person name="Liao W."/>
            <person name="Wang J."/>
            <person name="Ji L."/>
            <person name="Li Y."/>
            <person name="Guo B."/>
            <person name="Mustafa N.S."/>
            <person name="Li S."/>
            <person name="Yun Q."/>
            <person name="Keller S.R."/>
            <person name="Mao J."/>
            <person name="Zhang R."/>
            <person name="Strauss S.H."/>
        </authorList>
    </citation>
    <scope>NUCLEOTIDE SEQUENCE</scope>
    <source>
        <strain evidence="3">GM15</strain>
        <tissue evidence="3">Leaf</tissue>
    </source>
</reference>
<dbReference type="AlphaFoldDB" id="A0A8X8AIK2"/>
<feature type="compositionally biased region" description="Basic residues" evidence="1">
    <location>
        <begin position="527"/>
        <end position="538"/>
    </location>
</feature>
<keyword evidence="4" id="KW-1185">Reference proteome</keyword>
<name>A0A8X8AIK2_POPTO</name>
<dbReference type="InterPro" id="IPR000313">
    <property type="entry name" value="PWWP_dom"/>
</dbReference>
<dbReference type="OrthoDB" id="607790at2759"/>
<feature type="compositionally biased region" description="Polar residues" evidence="1">
    <location>
        <begin position="460"/>
        <end position="472"/>
    </location>
</feature>
<dbReference type="PANTHER" id="PTHR33697">
    <property type="entry name" value="T17B22.17 PROTEIN-RELATED"/>
    <property type="match status" value="1"/>
</dbReference>